<evidence type="ECO:0000256" key="2">
    <source>
        <dbReference type="ARBA" id="ARBA00002695"/>
    </source>
</evidence>
<comment type="similarity">
    <text evidence="4 10">Belongs to the LeuD family. LeuD type 1 subfamily.</text>
</comment>
<evidence type="ECO:0000259" key="11">
    <source>
        <dbReference type="Pfam" id="PF00694"/>
    </source>
</evidence>
<dbReference type="EMBL" id="JACJKX010000005">
    <property type="protein sequence ID" value="MBM6928421.1"/>
    <property type="molecule type" value="Genomic_DNA"/>
</dbReference>
<dbReference type="Pfam" id="PF00694">
    <property type="entry name" value="Aconitase_C"/>
    <property type="match status" value="1"/>
</dbReference>
<keyword evidence="7 10" id="KW-0028">Amino-acid biosynthesis</keyword>
<evidence type="ECO:0000256" key="7">
    <source>
        <dbReference type="ARBA" id="ARBA00022605"/>
    </source>
</evidence>
<evidence type="ECO:0000313" key="12">
    <source>
        <dbReference type="EMBL" id="MBM6928421.1"/>
    </source>
</evidence>
<keyword evidence="9 10" id="KW-0100">Branched-chain amino acid biosynthesis</keyword>
<dbReference type="NCBIfam" id="NF002458">
    <property type="entry name" value="PRK01641.1"/>
    <property type="match status" value="1"/>
</dbReference>
<comment type="subunit">
    <text evidence="5 10">Heterodimer of LeuC and LeuD.</text>
</comment>
<keyword evidence="8 10" id="KW-0456">Lyase</keyword>
<dbReference type="HAMAP" id="MF_01031">
    <property type="entry name" value="LeuD_type1"/>
    <property type="match status" value="1"/>
</dbReference>
<organism evidence="12 13">
    <name type="scientific">Parasutterella secunda</name>
    <dbReference type="NCBI Taxonomy" id="626947"/>
    <lineage>
        <taxon>Bacteria</taxon>
        <taxon>Pseudomonadati</taxon>
        <taxon>Pseudomonadota</taxon>
        <taxon>Betaproteobacteria</taxon>
        <taxon>Burkholderiales</taxon>
        <taxon>Sutterellaceae</taxon>
        <taxon>Parasutterella</taxon>
    </lineage>
</organism>
<keyword evidence="6 10" id="KW-0432">Leucine biosynthesis</keyword>
<evidence type="ECO:0000313" key="13">
    <source>
        <dbReference type="Proteomes" id="UP000777002"/>
    </source>
</evidence>
<dbReference type="EC" id="4.2.1.33" evidence="10"/>
<dbReference type="Proteomes" id="UP000777002">
    <property type="component" value="Unassembled WGS sequence"/>
</dbReference>
<dbReference type="InterPro" id="IPR050075">
    <property type="entry name" value="LeuD"/>
</dbReference>
<sequence>MQKFTKLTAVAAPMDASNIDTDQIIPKQFLLAVDRKGFGKHLFHNWRYLDEAETMPNPDFVLNKPCYQNAKFIVARNNFGNGSSREHAPWALLDFGIRAIIASSFADIFSNNSLGNGLLLVRLSEEEIEEIMQALNDQPGMEISVNLEDCAVTVGAKHYSFTLDPFRRHCILEGLDAISLTLEHEEAIAQYEARRPTWMKKGILS</sequence>
<dbReference type="RefSeq" id="WP_205050017.1">
    <property type="nucleotide sequence ID" value="NZ_JACJKX010000005.1"/>
</dbReference>
<dbReference type="NCBIfam" id="TIGR00171">
    <property type="entry name" value="leuD"/>
    <property type="match status" value="1"/>
</dbReference>
<evidence type="ECO:0000256" key="4">
    <source>
        <dbReference type="ARBA" id="ARBA00009845"/>
    </source>
</evidence>
<reference evidence="12 13" key="1">
    <citation type="journal article" date="2021" name="Sci. Rep.">
        <title>The distribution of antibiotic resistance genes in chicken gut microbiota commensals.</title>
        <authorList>
            <person name="Juricova H."/>
            <person name="Matiasovicova J."/>
            <person name="Kubasova T."/>
            <person name="Cejkova D."/>
            <person name="Rychlik I."/>
        </authorList>
    </citation>
    <scope>NUCLEOTIDE SEQUENCE [LARGE SCALE GENOMIC DNA]</scope>
    <source>
        <strain evidence="12 13">An562</strain>
    </source>
</reference>
<keyword evidence="13" id="KW-1185">Reference proteome</keyword>
<proteinExistence type="inferred from homology"/>
<dbReference type="PANTHER" id="PTHR43345:SF5">
    <property type="entry name" value="3-ISOPROPYLMALATE DEHYDRATASE SMALL SUBUNIT"/>
    <property type="match status" value="1"/>
</dbReference>
<comment type="pathway">
    <text evidence="3 10">Amino-acid biosynthesis; L-leucine biosynthesis; L-leucine from 3-methyl-2-oxobutanoate: step 2/4.</text>
</comment>
<dbReference type="InterPro" id="IPR000573">
    <property type="entry name" value="AconitaseA/IPMdHydase_ssu_swvl"/>
</dbReference>
<dbReference type="Gene3D" id="3.20.19.10">
    <property type="entry name" value="Aconitase, domain 4"/>
    <property type="match status" value="1"/>
</dbReference>
<evidence type="ECO:0000256" key="1">
    <source>
        <dbReference type="ARBA" id="ARBA00000491"/>
    </source>
</evidence>
<feature type="domain" description="Aconitase A/isopropylmalate dehydratase small subunit swivel" evidence="11">
    <location>
        <begin position="1"/>
        <end position="125"/>
    </location>
</feature>
<dbReference type="InterPro" id="IPR015928">
    <property type="entry name" value="Aconitase/3IPM_dehydase_swvl"/>
</dbReference>
<dbReference type="SUPFAM" id="SSF52016">
    <property type="entry name" value="LeuD/IlvD-like"/>
    <property type="match status" value="1"/>
</dbReference>
<gene>
    <name evidence="10 12" type="primary">leuD</name>
    <name evidence="12" type="ORF">H5985_03960</name>
</gene>
<protein>
    <recommendedName>
        <fullName evidence="10">3-isopropylmalate dehydratase small subunit</fullName>
        <ecNumber evidence="10">4.2.1.33</ecNumber>
    </recommendedName>
    <alternativeName>
        <fullName evidence="10">Alpha-IPM isomerase</fullName>
        <shortName evidence="10">IPMI</shortName>
    </alternativeName>
    <alternativeName>
        <fullName evidence="10">Isopropylmalate isomerase</fullName>
    </alternativeName>
</protein>
<dbReference type="InterPro" id="IPR033940">
    <property type="entry name" value="IPMI_Swivel"/>
</dbReference>
<evidence type="ECO:0000256" key="10">
    <source>
        <dbReference type="HAMAP-Rule" id="MF_01031"/>
    </source>
</evidence>
<dbReference type="InterPro" id="IPR004431">
    <property type="entry name" value="3-IsopropMal_deHydase_ssu"/>
</dbReference>
<dbReference type="GO" id="GO:0003861">
    <property type="term" value="F:3-isopropylmalate dehydratase activity"/>
    <property type="evidence" value="ECO:0007669"/>
    <property type="project" value="UniProtKB-EC"/>
</dbReference>
<evidence type="ECO:0000256" key="3">
    <source>
        <dbReference type="ARBA" id="ARBA00004729"/>
    </source>
</evidence>
<evidence type="ECO:0000256" key="9">
    <source>
        <dbReference type="ARBA" id="ARBA00023304"/>
    </source>
</evidence>
<comment type="catalytic activity">
    <reaction evidence="1 10">
        <text>(2R,3S)-3-isopropylmalate = (2S)-2-isopropylmalate</text>
        <dbReference type="Rhea" id="RHEA:32287"/>
        <dbReference type="ChEBI" id="CHEBI:1178"/>
        <dbReference type="ChEBI" id="CHEBI:35121"/>
        <dbReference type="EC" id="4.2.1.33"/>
    </reaction>
</comment>
<evidence type="ECO:0000256" key="8">
    <source>
        <dbReference type="ARBA" id="ARBA00023239"/>
    </source>
</evidence>
<comment type="caution">
    <text evidence="12">The sequence shown here is derived from an EMBL/GenBank/DDBJ whole genome shotgun (WGS) entry which is preliminary data.</text>
</comment>
<name>A0ABS2GUD7_9BURK</name>
<evidence type="ECO:0000256" key="5">
    <source>
        <dbReference type="ARBA" id="ARBA00011271"/>
    </source>
</evidence>
<evidence type="ECO:0000256" key="6">
    <source>
        <dbReference type="ARBA" id="ARBA00022430"/>
    </source>
</evidence>
<dbReference type="PANTHER" id="PTHR43345">
    <property type="entry name" value="3-ISOPROPYLMALATE DEHYDRATASE SMALL SUBUNIT 2-RELATED-RELATED"/>
    <property type="match status" value="1"/>
</dbReference>
<accession>A0ABS2GUD7</accession>
<dbReference type="CDD" id="cd01577">
    <property type="entry name" value="IPMI_Swivel"/>
    <property type="match status" value="1"/>
</dbReference>
<comment type="function">
    <text evidence="2 10">Catalyzes the isomerization between 2-isopropylmalate and 3-isopropylmalate, via the formation of 2-isopropylmaleate.</text>
</comment>